<protein>
    <submittedName>
        <fullName evidence="2">Uncharacterized protein</fullName>
    </submittedName>
</protein>
<keyword evidence="1" id="KW-0812">Transmembrane</keyword>
<dbReference type="Proteomes" id="UP001141166">
    <property type="component" value="Unassembled WGS sequence"/>
</dbReference>
<evidence type="ECO:0000313" key="2">
    <source>
        <dbReference type="EMBL" id="MDC4247627.1"/>
    </source>
</evidence>
<feature type="transmembrane region" description="Helical" evidence="1">
    <location>
        <begin position="55"/>
        <end position="78"/>
    </location>
</feature>
<comment type="caution">
    <text evidence="2">The sequence shown here is derived from an EMBL/GenBank/DDBJ whole genome shotgun (WGS) entry which is preliminary data.</text>
</comment>
<reference evidence="2" key="1">
    <citation type="submission" date="2022-05" db="EMBL/GenBank/DDBJ databases">
        <title>Draft genome sequences of Clostridium perfringens strains isolated from Peru.</title>
        <authorList>
            <person name="Hurtado R."/>
            <person name="Lima L."/>
            <person name="Sousa T."/>
            <person name="Jaiswal A.K."/>
            <person name="Tiwari S."/>
            <person name="Maturrano L."/>
            <person name="Brenig B."/>
            <person name="Azevedo V."/>
        </authorList>
    </citation>
    <scope>NUCLEOTIDE SEQUENCE</scope>
    <source>
        <strain evidence="2">CP4</strain>
    </source>
</reference>
<gene>
    <name evidence="2" type="ORF">M3X98_06110</name>
</gene>
<accession>A0A9X3XTE1</accession>
<evidence type="ECO:0000313" key="3">
    <source>
        <dbReference type="Proteomes" id="UP001141166"/>
    </source>
</evidence>
<dbReference type="EMBL" id="JAMWMK010000007">
    <property type="protein sequence ID" value="MDC4247627.1"/>
    <property type="molecule type" value="Genomic_DNA"/>
</dbReference>
<dbReference type="AlphaFoldDB" id="A0A9X3XTE1"/>
<dbReference type="RefSeq" id="WP_272471355.1">
    <property type="nucleotide sequence ID" value="NZ_JAMWMK010000007.1"/>
</dbReference>
<keyword evidence="1" id="KW-0472">Membrane</keyword>
<proteinExistence type="predicted"/>
<sequence>MEQEEYIKREELERIRKKYSLLCVSIIAIPIFLYWSDFLMFVLRESEDYEQLIQLSVLLFFIFCCLGVPLINQILSLFGG</sequence>
<feature type="transmembrane region" description="Helical" evidence="1">
    <location>
        <begin position="21"/>
        <end position="43"/>
    </location>
</feature>
<evidence type="ECO:0000256" key="1">
    <source>
        <dbReference type="SAM" id="Phobius"/>
    </source>
</evidence>
<keyword evidence="1" id="KW-1133">Transmembrane helix</keyword>
<organism evidence="2 3">
    <name type="scientific">Enterococcus faecium</name>
    <name type="common">Streptococcus faecium</name>
    <dbReference type="NCBI Taxonomy" id="1352"/>
    <lineage>
        <taxon>Bacteria</taxon>
        <taxon>Bacillati</taxon>
        <taxon>Bacillota</taxon>
        <taxon>Bacilli</taxon>
        <taxon>Lactobacillales</taxon>
        <taxon>Enterococcaceae</taxon>
        <taxon>Enterococcus</taxon>
    </lineage>
</organism>
<name>A0A9X3XTE1_ENTFC</name>